<dbReference type="PANTHER" id="PTHR42760">
    <property type="entry name" value="SHORT-CHAIN DEHYDROGENASES/REDUCTASES FAMILY MEMBER"/>
    <property type="match status" value="1"/>
</dbReference>
<protein>
    <submittedName>
        <fullName evidence="3">NAD(P)-dependent dehydrogenase, short-chain alcohol dehydrogenase family</fullName>
    </submittedName>
</protein>
<proteinExistence type="inferred from homology"/>
<evidence type="ECO:0000313" key="4">
    <source>
        <dbReference type="Proteomes" id="UP000198615"/>
    </source>
</evidence>
<dbReference type="InterPro" id="IPR002347">
    <property type="entry name" value="SDR_fam"/>
</dbReference>
<dbReference type="SUPFAM" id="SSF51735">
    <property type="entry name" value="NAD(P)-binding Rossmann-fold domains"/>
    <property type="match status" value="1"/>
</dbReference>
<sequence length="267" mass="28202">MVDRMKDKVVVVAGAGSVAPGWGNGKACAVLYAREGATLYLIDRDKAAVEETARLVAQEGAKVHAEAGDLTNDDTVERLLADCVDRFGRLDVMHNNVGGSHPGTVEEMDVATWDAQMDHNLKTVYLGCHHAIPHMRKGGGGAIINVASVAGYRHIGTPIHAYAAAKAGVVQLSRAIGVSYAKEKIRCNTVVPGLMHTPLVEARLAGQRGNNDAQALIAKRNAQVPMGHMGDAWDIAYAALFLASDEAKYVTATEIVVDGGLVMSAPV</sequence>
<dbReference type="PANTHER" id="PTHR42760:SF115">
    <property type="entry name" value="3-OXOACYL-[ACYL-CARRIER-PROTEIN] REDUCTASE FABG"/>
    <property type="match status" value="1"/>
</dbReference>
<dbReference type="PROSITE" id="PS00061">
    <property type="entry name" value="ADH_SHORT"/>
    <property type="match status" value="1"/>
</dbReference>
<dbReference type="PRINTS" id="PR00081">
    <property type="entry name" value="GDHRDH"/>
</dbReference>
<dbReference type="Pfam" id="PF13561">
    <property type="entry name" value="adh_short_C2"/>
    <property type="match status" value="1"/>
</dbReference>
<gene>
    <name evidence="3" type="ORF">SAMN05660686_02553</name>
</gene>
<dbReference type="InterPro" id="IPR036291">
    <property type="entry name" value="NAD(P)-bd_dom_sf"/>
</dbReference>
<dbReference type="Gene3D" id="3.40.50.720">
    <property type="entry name" value="NAD(P)-binding Rossmann-like Domain"/>
    <property type="match status" value="1"/>
</dbReference>
<keyword evidence="4" id="KW-1185">Reference proteome</keyword>
<dbReference type="GO" id="GO:0016616">
    <property type="term" value="F:oxidoreductase activity, acting on the CH-OH group of donors, NAD or NADP as acceptor"/>
    <property type="evidence" value="ECO:0007669"/>
    <property type="project" value="TreeGrafter"/>
</dbReference>
<dbReference type="FunFam" id="3.40.50.720:FF:000084">
    <property type="entry name" value="Short-chain dehydrogenase reductase"/>
    <property type="match status" value="1"/>
</dbReference>
<accession>A0A8G2EYZ2</accession>
<dbReference type="AlphaFoldDB" id="A0A8G2EYZ2"/>
<dbReference type="OrthoDB" id="9804774at2"/>
<dbReference type="Proteomes" id="UP000198615">
    <property type="component" value="Unassembled WGS sequence"/>
</dbReference>
<comment type="caution">
    <text evidence="3">The sequence shown here is derived from an EMBL/GenBank/DDBJ whole genome shotgun (WGS) entry which is preliminary data.</text>
</comment>
<dbReference type="InterPro" id="IPR020904">
    <property type="entry name" value="Sc_DH/Rdtase_CS"/>
</dbReference>
<dbReference type="EMBL" id="FNBW01000007">
    <property type="protein sequence ID" value="SDF85414.1"/>
    <property type="molecule type" value="Genomic_DNA"/>
</dbReference>
<keyword evidence="2" id="KW-0560">Oxidoreductase</keyword>
<dbReference type="RefSeq" id="WP_028794051.1">
    <property type="nucleotide sequence ID" value="NZ_FNBW01000007.1"/>
</dbReference>
<comment type="similarity">
    <text evidence="1">Belongs to the short-chain dehydrogenases/reductases (SDR) family.</text>
</comment>
<dbReference type="CDD" id="cd05233">
    <property type="entry name" value="SDR_c"/>
    <property type="match status" value="1"/>
</dbReference>
<evidence type="ECO:0000313" key="3">
    <source>
        <dbReference type="EMBL" id="SDF85414.1"/>
    </source>
</evidence>
<evidence type="ECO:0000256" key="1">
    <source>
        <dbReference type="ARBA" id="ARBA00006484"/>
    </source>
</evidence>
<evidence type="ECO:0000256" key="2">
    <source>
        <dbReference type="ARBA" id="ARBA00023002"/>
    </source>
</evidence>
<reference evidence="3 4" key="1">
    <citation type="submission" date="2016-10" db="EMBL/GenBank/DDBJ databases">
        <authorList>
            <person name="Varghese N."/>
            <person name="Submissions S."/>
        </authorList>
    </citation>
    <scope>NUCLEOTIDE SEQUENCE [LARGE SCALE GENOMIC DNA]</scope>
    <source>
        <strain evidence="3 4">DSM 18839</strain>
    </source>
</reference>
<dbReference type="PRINTS" id="PR00080">
    <property type="entry name" value="SDRFAMILY"/>
</dbReference>
<organism evidence="3 4">
    <name type="scientific">Thalassobaculum litoreum DSM 18839</name>
    <dbReference type="NCBI Taxonomy" id="1123362"/>
    <lineage>
        <taxon>Bacteria</taxon>
        <taxon>Pseudomonadati</taxon>
        <taxon>Pseudomonadota</taxon>
        <taxon>Alphaproteobacteria</taxon>
        <taxon>Rhodospirillales</taxon>
        <taxon>Thalassobaculaceae</taxon>
        <taxon>Thalassobaculum</taxon>
    </lineage>
</organism>
<name>A0A8G2EYZ2_9PROT</name>